<evidence type="ECO:0000313" key="2">
    <source>
        <dbReference type="Proteomes" id="UP000325315"/>
    </source>
</evidence>
<sequence length="168" mass="19008">MSLGVEVAVMGWDLSLQAQSKRALAMNSIWLREDGEDDKGESLIAGRNLENRPWGMRNKLEIGVSIDPVLGINLEGICPSSSQWGGGNLLAKQAHSVMEHDLEERVQIGKEGKKRHRGESEDQTILQQKNYQKASRPIAMKILIWNVCGLRNLRKLRRLRHTLKTYNP</sequence>
<dbReference type="Proteomes" id="UP000325315">
    <property type="component" value="Unassembled WGS sequence"/>
</dbReference>
<organism evidence="1 2">
    <name type="scientific">Gossypium australe</name>
    <dbReference type="NCBI Taxonomy" id="47621"/>
    <lineage>
        <taxon>Eukaryota</taxon>
        <taxon>Viridiplantae</taxon>
        <taxon>Streptophyta</taxon>
        <taxon>Embryophyta</taxon>
        <taxon>Tracheophyta</taxon>
        <taxon>Spermatophyta</taxon>
        <taxon>Magnoliopsida</taxon>
        <taxon>eudicotyledons</taxon>
        <taxon>Gunneridae</taxon>
        <taxon>Pentapetalae</taxon>
        <taxon>rosids</taxon>
        <taxon>malvids</taxon>
        <taxon>Malvales</taxon>
        <taxon>Malvaceae</taxon>
        <taxon>Malvoideae</taxon>
        <taxon>Gossypium</taxon>
    </lineage>
</organism>
<reference evidence="2" key="1">
    <citation type="journal article" date="2019" name="Plant Biotechnol. J.">
        <title>Genome sequencing of the Australian wild diploid species Gossypium australe highlights disease resistance and delayed gland morphogenesis.</title>
        <authorList>
            <person name="Cai Y."/>
            <person name="Cai X."/>
            <person name="Wang Q."/>
            <person name="Wang P."/>
            <person name="Zhang Y."/>
            <person name="Cai C."/>
            <person name="Xu Y."/>
            <person name="Wang K."/>
            <person name="Zhou Z."/>
            <person name="Wang C."/>
            <person name="Geng S."/>
            <person name="Li B."/>
            <person name="Dong Q."/>
            <person name="Hou Y."/>
            <person name="Wang H."/>
            <person name="Ai P."/>
            <person name="Liu Z."/>
            <person name="Yi F."/>
            <person name="Sun M."/>
            <person name="An G."/>
            <person name="Cheng J."/>
            <person name="Zhang Y."/>
            <person name="Shi Q."/>
            <person name="Xie Y."/>
            <person name="Shi X."/>
            <person name="Chang Y."/>
            <person name="Huang F."/>
            <person name="Chen Y."/>
            <person name="Hong S."/>
            <person name="Mi L."/>
            <person name="Sun Q."/>
            <person name="Zhang L."/>
            <person name="Zhou B."/>
            <person name="Peng R."/>
            <person name="Zhang X."/>
            <person name="Liu F."/>
        </authorList>
    </citation>
    <scope>NUCLEOTIDE SEQUENCE [LARGE SCALE GENOMIC DNA]</scope>
    <source>
        <strain evidence="2">cv. PA1801</strain>
    </source>
</reference>
<dbReference type="EMBL" id="SMMG02000004">
    <property type="protein sequence ID" value="KAA3477192.1"/>
    <property type="molecule type" value="Genomic_DNA"/>
</dbReference>
<gene>
    <name evidence="1" type="ORF">EPI10_011100</name>
</gene>
<comment type="caution">
    <text evidence="1">The sequence shown here is derived from an EMBL/GenBank/DDBJ whole genome shotgun (WGS) entry which is preliminary data.</text>
</comment>
<name>A0A5B6W8J3_9ROSI</name>
<proteinExistence type="predicted"/>
<dbReference type="AlphaFoldDB" id="A0A5B6W8J3"/>
<dbReference type="OrthoDB" id="986592at2759"/>
<protein>
    <submittedName>
        <fullName evidence="1">Uncharacterized protein</fullName>
    </submittedName>
</protein>
<accession>A0A5B6W8J3</accession>
<evidence type="ECO:0000313" key="1">
    <source>
        <dbReference type="EMBL" id="KAA3477192.1"/>
    </source>
</evidence>
<keyword evidence="2" id="KW-1185">Reference proteome</keyword>